<feature type="transmembrane region" description="Helical" evidence="1">
    <location>
        <begin position="28"/>
        <end position="53"/>
    </location>
</feature>
<evidence type="ECO:0000256" key="1">
    <source>
        <dbReference type="SAM" id="Phobius"/>
    </source>
</evidence>
<evidence type="ECO:0000313" key="3">
    <source>
        <dbReference type="Proteomes" id="UP000027100"/>
    </source>
</evidence>
<sequence length="171" mass="18537">MTPSDRPKPEVFHRLRPPPSRLPKALKIASLVVLGLTVLMFAGCAWLFGGLIANSLERVEPTRALILSVTAQRGFAPAGDPRLAEGAQLSPEALARLNSGLAETGGALFISKPGCTAQSYRGAEAREGDFVTCLAQVDFLNNVQRSVEIVWVRQRGAWYVDDFSMQDARAE</sequence>
<name>A0A062VCN8_9PROT</name>
<accession>A0A062VCN8</accession>
<proteinExistence type="predicted"/>
<organism evidence="2 3">
    <name type="scientific">Hyphomonas polymorpha PS728</name>
    <dbReference type="NCBI Taxonomy" id="1280954"/>
    <lineage>
        <taxon>Bacteria</taxon>
        <taxon>Pseudomonadati</taxon>
        <taxon>Pseudomonadota</taxon>
        <taxon>Alphaproteobacteria</taxon>
        <taxon>Hyphomonadales</taxon>
        <taxon>Hyphomonadaceae</taxon>
        <taxon>Hyphomonas</taxon>
    </lineage>
</organism>
<reference evidence="2 3" key="1">
    <citation type="journal article" date="2014" name="Antonie Van Leeuwenhoek">
        <title>Hyphomonas beringensis sp. nov. and Hyphomonas chukchiensis sp. nov., isolated from surface seawater of the Bering Sea and Chukchi Sea.</title>
        <authorList>
            <person name="Li C."/>
            <person name="Lai Q."/>
            <person name="Li G."/>
            <person name="Dong C."/>
            <person name="Wang J."/>
            <person name="Liao Y."/>
            <person name="Shao Z."/>
        </authorList>
    </citation>
    <scope>NUCLEOTIDE SEQUENCE [LARGE SCALE GENOMIC DNA]</scope>
    <source>
        <strain evidence="2 3">PS728</strain>
    </source>
</reference>
<keyword evidence="1" id="KW-1133">Transmembrane helix</keyword>
<protein>
    <submittedName>
        <fullName evidence="2">Uncharacterized protein</fullName>
    </submittedName>
</protein>
<gene>
    <name evidence="2" type="ORF">HPO_12033</name>
</gene>
<dbReference type="EMBL" id="ARYM01000013">
    <property type="protein sequence ID" value="KCZ98043.1"/>
    <property type="molecule type" value="Genomic_DNA"/>
</dbReference>
<dbReference type="Proteomes" id="UP000027100">
    <property type="component" value="Unassembled WGS sequence"/>
</dbReference>
<evidence type="ECO:0000313" key="2">
    <source>
        <dbReference type="EMBL" id="KCZ98043.1"/>
    </source>
</evidence>
<dbReference type="STRING" id="1280954.HPO_12033"/>
<dbReference type="AlphaFoldDB" id="A0A062VCN8"/>
<keyword evidence="3" id="KW-1185">Reference proteome</keyword>
<keyword evidence="1" id="KW-0472">Membrane</keyword>
<keyword evidence="1" id="KW-0812">Transmembrane</keyword>
<comment type="caution">
    <text evidence="2">The sequence shown here is derived from an EMBL/GenBank/DDBJ whole genome shotgun (WGS) entry which is preliminary data.</text>
</comment>
<dbReference type="PATRIC" id="fig|1280954.3.peg.2435"/>
<dbReference type="RefSeq" id="WP_035599016.1">
    <property type="nucleotide sequence ID" value="NZ_ARYM01000013.1"/>
</dbReference>